<evidence type="ECO:0000259" key="1">
    <source>
        <dbReference type="Pfam" id="PF08281"/>
    </source>
</evidence>
<dbReference type="InterPro" id="IPR013324">
    <property type="entry name" value="RNA_pol_sigma_r3/r4-like"/>
</dbReference>
<dbReference type="GO" id="GO:0006352">
    <property type="term" value="P:DNA-templated transcription initiation"/>
    <property type="evidence" value="ECO:0007669"/>
    <property type="project" value="InterPro"/>
</dbReference>
<protein>
    <recommendedName>
        <fullName evidence="1">RNA polymerase sigma factor 70 region 4 type 2 domain-containing protein</fullName>
    </recommendedName>
</protein>
<dbReference type="Gene3D" id="1.10.10.10">
    <property type="entry name" value="Winged helix-like DNA-binding domain superfamily/Winged helix DNA-binding domain"/>
    <property type="match status" value="1"/>
</dbReference>
<dbReference type="GO" id="GO:0016987">
    <property type="term" value="F:sigma factor activity"/>
    <property type="evidence" value="ECO:0007669"/>
    <property type="project" value="InterPro"/>
</dbReference>
<dbReference type="AlphaFoldDB" id="A0A9X5AQU5"/>
<evidence type="ECO:0000313" key="2">
    <source>
        <dbReference type="EMBL" id="MTK22739.1"/>
    </source>
</evidence>
<dbReference type="InterPro" id="IPR013249">
    <property type="entry name" value="RNA_pol_sigma70_r4_t2"/>
</dbReference>
<comment type="caution">
    <text evidence="2">The sequence shown here is derived from an EMBL/GenBank/DDBJ whole genome shotgun (WGS) entry which is preliminary data.</text>
</comment>
<name>A0A9X5AQU5_9FIRM</name>
<dbReference type="InterPro" id="IPR036388">
    <property type="entry name" value="WH-like_DNA-bd_sf"/>
</dbReference>
<feature type="domain" description="RNA polymerase sigma factor 70 region 4 type 2" evidence="1">
    <location>
        <begin position="52"/>
        <end position="96"/>
    </location>
</feature>
<accession>A0A9X5AQU5</accession>
<organism evidence="2 3">
    <name type="scientific">Turicibacter sanguinis</name>
    <dbReference type="NCBI Taxonomy" id="154288"/>
    <lineage>
        <taxon>Bacteria</taxon>
        <taxon>Bacillati</taxon>
        <taxon>Bacillota</taxon>
        <taxon>Erysipelotrichia</taxon>
        <taxon>Erysipelotrichales</taxon>
        <taxon>Turicibacteraceae</taxon>
        <taxon>Turicibacter</taxon>
    </lineage>
</organism>
<sequence length="115" mass="13341">MEWREEKILVKGIFEEKRSLDGIILLFRNIDQKTLLNSQIALIERHKNLEIIIETCLSALGKQEQKIIKLSYNEGLTNYNLSEALNISERSVATYKRDATIKFAKMIKIFLGLLD</sequence>
<gene>
    <name evidence="2" type="ORF">GMA92_15185</name>
</gene>
<dbReference type="Pfam" id="PF08281">
    <property type="entry name" value="Sigma70_r4_2"/>
    <property type="match status" value="1"/>
</dbReference>
<evidence type="ECO:0000313" key="3">
    <source>
        <dbReference type="Proteomes" id="UP000487649"/>
    </source>
</evidence>
<dbReference type="SUPFAM" id="SSF88659">
    <property type="entry name" value="Sigma3 and sigma4 domains of RNA polymerase sigma factors"/>
    <property type="match status" value="1"/>
</dbReference>
<dbReference type="Proteomes" id="UP000487649">
    <property type="component" value="Unassembled WGS sequence"/>
</dbReference>
<proteinExistence type="predicted"/>
<reference evidence="2 3" key="1">
    <citation type="journal article" date="2019" name="Nat. Med.">
        <title>A library of human gut bacterial isolates paired with longitudinal multiomics data enables mechanistic microbiome research.</title>
        <authorList>
            <person name="Poyet M."/>
            <person name="Groussin M."/>
            <person name="Gibbons S.M."/>
            <person name="Avila-Pacheco J."/>
            <person name="Jiang X."/>
            <person name="Kearney S.M."/>
            <person name="Perrotta A.R."/>
            <person name="Berdy B."/>
            <person name="Zhao S."/>
            <person name="Lieberman T.D."/>
            <person name="Swanson P.K."/>
            <person name="Smith M."/>
            <person name="Roesemann S."/>
            <person name="Alexander J.E."/>
            <person name="Rich S.A."/>
            <person name="Livny J."/>
            <person name="Vlamakis H."/>
            <person name="Clish C."/>
            <person name="Bullock K."/>
            <person name="Deik A."/>
            <person name="Scott J."/>
            <person name="Pierce K.A."/>
            <person name="Xavier R.J."/>
            <person name="Alm E.J."/>
        </authorList>
    </citation>
    <scope>NUCLEOTIDE SEQUENCE [LARGE SCALE GENOMIC DNA]</scope>
    <source>
        <strain evidence="2 3">BIOML-A198</strain>
    </source>
</reference>
<dbReference type="EMBL" id="WMQE01000054">
    <property type="protein sequence ID" value="MTK22739.1"/>
    <property type="molecule type" value="Genomic_DNA"/>
</dbReference>
<dbReference type="GO" id="GO:0003677">
    <property type="term" value="F:DNA binding"/>
    <property type="evidence" value="ECO:0007669"/>
    <property type="project" value="InterPro"/>
</dbReference>